<organism evidence="1 2">
    <name type="scientific">Plicaturopsis crispa FD-325 SS-3</name>
    <dbReference type="NCBI Taxonomy" id="944288"/>
    <lineage>
        <taxon>Eukaryota</taxon>
        <taxon>Fungi</taxon>
        <taxon>Dikarya</taxon>
        <taxon>Basidiomycota</taxon>
        <taxon>Agaricomycotina</taxon>
        <taxon>Agaricomycetes</taxon>
        <taxon>Agaricomycetidae</taxon>
        <taxon>Amylocorticiales</taxon>
        <taxon>Amylocorticiaceae</taxon>
        <taxon>Plicatura</taxon>
        <taxon>Plicaturopsis crispa</taxon>
    </lineage>
</organism>
<sequence>MPSFIVSSNANAAASPGECLPSELILRIFELAAKFSTSCCLTLCLVSIWSRCFVTPFLVSTVILKRDVGRIHRFKQLLCHSPHFTGRALSRHVHSLWLSPEAGLHTPSVILPKLDHLVNIALSYECMLSWSRISATFRDGNSSDATRRGRRITLTTTCPADSITNANAELTPEHLAVFETVTHLQLKDHRSLDLRRFVSLTHLAIPWPRRKHHSRFDTNILSVFHEPLDRSLCPYLEFYTILIDWSGFDAPAFSWVENMRKIDSRVHLVYHEPRRLQADWEEEVDGGESVWQRAERQTRQWEETSRICSSPWVIASVKQRTGSNFM</sequence>
<proteinExistence type="predicted"/>
<reference evidence="1 2" key="1">
    <citation type="submission" date="2014-06" db="EMBL/GenBank/DDBJ databases">
        <title>Evolutionary Origins and Diversification of the Mycorrhizal Mutualists.</title>
        <authorList>
            <consortium name="DOE Joint Genome Institute"/>
            <consortium name="Mycorrhizal Genomics Consortium"/>
            <person name="Kohler A."/>
            <person name="Kuo A."/>
            <person name="Nagy L.G."/>
            <person name="Floudas D."/>
            <person name="Copeland A."/>
            <person name="Barry K.W."/>
            <person name="Cichocki N."/>
            <person name="Veneault-Fourrey C."/>
            <person name="LaButti K."/>
            <person name="Lindquist E.A."/>
            <person name="Lipzen A."/>
            <person name="Lundell T."/>
            <person name="Morin E."/>
            <person name="Murat C."/>
            <person name="Riley R."/>
            <person name="Ohm R."/>
            <person name="Sun H."/>
            <person name="Tunlid A."/>
            <person name="Henrissat B."/>
            <person name="Grigoriev I.V."/>
            <person name="Hibbett D.S."/>
            <person name="Martin F."/>
        </authorList>
    </citation>
    <scope>NUCLEOTIDE SEQUENCE [LARGE SCALE GENOMIC DNA]</scope>
    <source>
        <strain evidence="1 2">FD-325 SS-3</strain>
    </source>
</reference>
<keyword evidence="2" id="KW-1185">Reference proteome</keyword>
<protein>
    <submittedName>
        <fullName evidence="1">Unplaced genomic scaffold PLICRscaffold_20, whole genome shotgun sequence</fullName>
    </submittedName>
</protein>
<dbReference type="Proteomes" id="UP000053263">
    <property type="component" value="Unassembled WGS sequence"/>
</dbReference>
<accession>A0A0C9SQN8</accession>
<evidence type="ECO:0000313" key="1">
    <source>
        <dbReference type="EMBL" id="KII83952.1"/>
    </source>
</evidence>
<name>A0A0C9SQN8_PLICR</name>
<dbReference type="HOGENOM" id="CLU_051720_1_0_1"/>
<dbReference type="EMBL" id="KN832573">
    <property type="protein sequence ID" value="KII83952.1"/>
    <property type="molecule type" value="Genomic_DNA"/>
</dbReference>
<dbReference type="AlphaFoldDB" id="A0A0C9SQN8"/>
<dbReference type="OrthoDB" id="2795673at2759"/>
<evidence type="ECO:0000313" key="2">
    <source>
        <dbReference type="Proteomes" id="UP000053263"/>
    </source>
</evidence>
<gene>
    <name evidence="1" type="ORF">PLICRDRAFT_702222</name>
</gene>